<keyword evidence="2" id="KW-1185">Reference proteome</keyword>
<dbReference type="HOGENOM" id="CLU_616674_0_0_12"/>
<protein>
    <submittedName>
        <fullName evidence="1">Uncharacterized protein</fullName>
    </submittedName>
</protein>
<dbReference type="InterPro" id="IPR011990">
    <property type="entry name" value="TPR-like_helical_dom_sf"/>
</dbReference>
<name>F8EZX0_GRAC1</name>
<dbReference type="Proteomes" id="UP000000503">
    <property type="component" value="Chromosome"/>
</dbReference>
<reference evidence="2" key="1">
    <citation type="journal article" date="2013" name="Stand. Genomic Sci.">
        <title>Genome sequence of the thermophilic fresh-water bacterium Spirochaeta caldaria type strain (H1(T)), reclassification of Spirochaeta caldaria, Spirochaeta stenostrepta, and Spirochaeta zuelzerae in the genus Treponema as Treponema caldaria comb. nov., Treponema stenostrepta comb. nov., and Treponema zuelzerae comb. nov., and emendation of the genus Treponema.</title>
        <authorList>
            <person name="Abt B."/>
            <person name="Goker M."/>
            <person name="Scheuner C."/>
            <person name="Han C."/>
            <person name="Lu M."/>
            <person name="Misra M."/>
            <person name="Lapidus A."/>
            <person name="Nolan M."/>
            <person name="Lucas S."/>
            <person name="Hammon N."/>
            <person name="Deshpande S."/>
            <person name="Cheng J.F."/>
            <person name="Tapia R."/>
            <person name="Goodwin L.A."/>
            <person name="Pitluck S."/>
            <person name="Liolios K."/>
            <person name="Pagani I."/>
            <person name="Ivanova N."/>
            <person name="Mavromatis K."/>
            <person name="Mikhailova N."/>
            <person name="Huntemann M."/>
            <person name="Pati A."/>
            <person name="Chen A."/>
            <person name="Palaniappan K."/>
            <person name="Land M."/>
            <person name="Hauser L."/>
            <person name="Jeffries C.D."/>
            <person name="Rohde M."/>
            <person name="Spring S."/>
            <person name="Gronow S."/>
            <person name="Detter J.C."/>
            <person name="Bristow J."/>
            <person name="Eisen J.A."/>
            <person name="Markowitz V."/>
            <person name="Hugenholtz P."/>
            <person name="Kyrpides N.C."/>
            <person name="Woyke T."/>
            <person name="Klenk H.P."/>
        </authorList>
    </citation>
    <scope>NUCLEOTIDE SEQUENCE</scope>
    <source>
        <strain evidence="2">ATCC 51460 / DSM 7334 / H1</strain>
    </source>
</reference>
<dbReference type="KEGG" id="scd:Spica_0318"/>
<dbReference type="AlphaFoldDB" id="F8EZX0"/>
<dbReference type="Gene3D" id="1.25.40.10">
    <property type="entry name" value="Tetratricopeptide repeat domain"/>
    <property type="match status" value="1"/>
</dbReference>
<evidence type="ECO:0000313" key="2">
    <source>
        <dbReference type="Proteomes" id="UP000000503"/>
    </source>
</evidence>
<dbReference type="STRING" id="744872.Spica_0318"/>
<sequence>MGGVGCYKKSTLIVVVSVLAFSCSTFQTNQFIQNNLSQEEKAEIIFQKGLQLYNTRLVEQNDITAIPEVRSYFVAALRADPEHLKAQEYLIKTDTFKTKRFEEYLARAKALYEKNNRTDIEDYEMIVAIKHAQEIDSSNNDINKLRSDTGDVRKQVLQRRIQHLTELEQAIRKSKTKIELHKQLGVAVRIMKEITTIDASNKDALTIRKSIDGYVTSVVLADTNDATNKLKQKKYQDAELALINAEKTYGALQKTPLPELSKTKYQLYFSWAESLYAEKKYQAAEVRINTALQVEKNPEAVELKNKIAKGTGTVTTTTTKPAASGKTKTAVPQRDYDAELPDLLVIIDATIEKGNLVKAWDLVNTNMIQLKMQSNKTKLASRKTVILEKVKELYEDSVVAFNSEDYETARDGFRTIVRINPGYEQAQAYLDRANTKLRVLSGND</sequence>
<organism evidence="1 2">
    <name type="scientific">Gracilinema caldarium (strain ATCC 51460 / DSM 7334 / H1)</name>
    <name type="common">Treponema caldarium</name>
    <dbReference type="NCBI Taxonomy" id="744872"/>
    <lineage>
        <taxon>Bacteria</taxon>
        <taxon>Pseudomonadati</taxon>
        <taxon>Spirochaetota</taxon>
        <taxon>Spirochaetia</taxon>
        <taxon>Spirochaetales</taxon>
        <taxon>Breznakiellaceae</taxon>
        <taxon>Gracilinema</taxon>
    </lineage>
</organism>
<dbReference type="RefSeq" id="WP_013967795.1">
    <property type="nucleotide sequence ID" value="NC_015732.1"/>
</dbReference>
<dbReference type="EMBL" id="CP002868">
    <property type="protein sequence ID" value="AEJ18483.1"/>
    <property type="molecule type" value="Genomic_DNA"/>
</dbReference>
<evidence type="ECO:0000313" key="1">
    <source>
        <dbReference type="EMBL" id="AEJ18483.1"/>
    </source>
</evidence>
<proteinExistence type="predicted"/>
<gene>
    <name evidence="1" type="ordered locus">Spica_0318</name>
</gene>
<dbReference type="SUPFAM" id="SSF48452">
    <property type="entry name" value="TPR-like"/>
    <property type="match status" value="1"/>
</dbReference>
<accession>F8EZX0</accession>